<gene>
    <name evidence="13" type="primary">LOC116297908</name>
</gene>
<evidence type="ECO:0000256" key="3">
    <source>
        <dbReference type="ARBA" id="ARBA00005043"/>
    </source>
</evidence>
<dbReference type="OrthoDB" id="27911at2759"/>
<dbReference type="InParanoid" id="A0A6P8I0G2"/>
<feature type="repeat" description="WD" evidence="11">
    <location>
        <begin position="212"/>
        <end position="256"/>
    </location>
</feature>
<evidence type="ECO:0000256" key="1">
    <source>
        <dbReference type="ARBA" id="ARBA00004123"/>
    </source>
</evidence>
<dbReference type="PRINTS" id="PR00320">
    <property type="entry name" value="GPROTEINBRPT"/>
</dbReference>
<dbReference type="Pfam" id="PF00400">
    <property type="entry name" value="WD40"/>
    <property type="match status" value="7"/>
</dbReference>
<dbReference type="FunFam" id="2.130.10.10:FF:000400">
    <property type="entry name" value="Elongator acetyltransferase complex subunit 2"/>
    <property type="match status" value="1"/>
</dbReference>
<evidence type="ECO:0000256" key="8">
    <source>
        <dbReference type="ARBA" id="ARBA00022694"/>
    </source>
</evidence>
<dbReference type="Gene3D" id="2.130.10.10">
    <property type="entry name" value="YVTN repeat-like/Quinoprotein amine dehydrogenase"/>
    <property type="match status" value="3"/>
</dbReference>
<dbReference type="PROSITE" id="PS50294">
    <property type="entry name" value="WD_REPEATS_REGION"/>
    <property type="match status" value="1"/>
</dbReference>
<dbReference type="InterPro" id="IPR015943">
    <property type="entry name" value="WD40/YVTN_repeat-like_dom_sf"/>
</dbReference>
<evidence type="ECO:0000256" key="10">
    <source>
        <dbReference type="ARBA" id="ARBA00023242"/>
    </source>
</evidence>
<dbReference type="SMART" id="SM00320">
    <property type="entry name" value="WD40"/>
    <property type="match status" value="11"/>
</dbReference>
<dbReference type="InterPro" id="IPR020472">
    <property type="entry name" value="WD40_PAC1"/>
</dbReference>
<evidence type="ECO:0000256" key="11">
    <source>
        <dbReference type="PROSITE-ProRule" id="PRU00221"/>
    </source>
</evidence>
<dbReference type="GO" id="GO:0005634">
    <property type="term" value="C:nucleus"/>
    <property type="evidence" value="ECO:0007669"/>
    <property type="project" value="UniProtKB-SubCell"/>
</dbReference>
<evidence type="ECO:0000256" key="4">
    <source>
        <dbReference type="ARBA" id="ARBA00005881"/>
    </source>
</evidence>
<evidence type="ECO:0000256" key="9">
    <source>
        <dbReference type="ARBA" id="ARBA00022737"/>
    </source>
</evidence>
<reference evidence="13" key="1">
    <citation type="submission" date="2025-08" db="UniProtKB">
        <authorList>
            <consortium name="RefSeq"/>
        </authorList>
    </citation>
    <scope>IDENTIFICATION</scope>
    <source>
        <tissue evidence="13">Tentacle</tissue>
    </source>
</reference>
<dbReference type="InterPro" id="IPR037289">
    <property type="entry name" value="Elp2"/>
</dbReference>
<dbReference type="InterPro" id="IPR001680">
    <property type="entry name" value="WD40_rpt"/>
</dbReference>
<name>A0A6P8I0G2_ACTTE</name>
<keyword evidence="12" id="KW-1185">Reference proteome</keyword>
<dbReference type="PANTHER" id="PTHR44111">
    <property type="entry name" value="ELONGATOR COMPLEX PROTEIN 2"/>
    <property type="match status" value="1"/>
</dbReference>
<dbReference type="GO" id="GO:0033588">
    <property type="term" value="C:elongator holoenzyme complex"/>
    <property type="evidence" value="ECO:0007669"/>
    <property type="project" value="InterPro"/>
</dbReference>
<comment type="subcellular location">
    <subcellularLocation>
        <location evidence="2">Cytoplasm</location>
    </subcellularLocation>
    <subcellularLocation>
        <location evidence="1">Nucleus</location>
    </subcellularLocation>
</comment>
<dbReference type="UniPathway" id="UPA00988"/>
<dbReference type="KEGG" id="aten:116297908"/>
<accession>A0A6P8I0G2</accession>
<proteinExistence type="inferred from homology"/>
<evidence type="ECO:0000313" key="12">
    <source>
        <dbReference type="Proteomes" id="UP000515163"/>
    </source>
</evidence>
<keyword evidence="9" id="KW-0677">Repeat</keyword>
<dbReference type="AlphaFoldDB" id="A0A6P8I0G2"/>
<sequence length="842" mass="93287">MADEGEGKTCCRCGLEYSSIACSRTPSSLSWARNGLVAYGGCNCVVLYRPQCTNSAGKVEKVLSGHKDRVNCVKWIPNGLELEKEVVSGSTDKTVIVWRCKENKWCIFGVLEGHDSAVNSVASVTINHPDRSQQTIIASASADSTVKIWNRTDDQGEFQCIQTLSFGYGFAVTIDLSLCPETNVPILACGNEDSKIYIFVQKDGEFVRVQTLVGHEDWIRGLEFALEDSGDLLLASSSKDYFIRIWRITSSKKMQTKRAQETKTPVAAPDLVQDLGELKLTSNLFTVLFDGKEFEFSVVLESVLSGHEDVVYSVHWQPSVKNDGSSSTQPLCLLSASFDKTLIIWRPDEESGVWLEMVRVGGVGGTTLGFYGGVFSPDGNSILGHSYQGAFHLWSNVATSQEEGKWMPQVTVSGHFGPVQDIIWDPEDGQFLMSVSSDQTTRLHAPWHREGKETTWHEIARPQVHGYDMQCLTLINRHTLASGADEKVVRIFKAPRQFLKSLESLCAIKRTDHQLPDDLPIGASVPALGLSNKAVFEGDLDSLKNEVEDPGQPLRASAFTNEEPLPFSPVISNVPPTEDVLLQNTLWPESHKLYGHGFEIFCVASNPDGSFLASACKASKPEHACTILWDTKTWRQVCSLSGHSLTVTQMAFSHSGTRLVTVSRDRSWAMFKRKVDQENGPLFSLASHSSSLKKNDQHSRIIWSCSWSHDDKYFTTASRDKKVFMWGCHGDTINDKENWSPASSPLDVGEPATAVDMAPITVKNSRYLIAVGTESGRISLHTWSSSERWTTITHLDQSLCPVLTVKRIRWRPRKDVDQDVPLYLGSCGSDHSVRVVEISGLV</sequence>
<dbReference type="PROSITE" id="PS50082">
    <property type="entry name" value="WD_REPEATS_2"/>
    <property type="match status" value="4"/>
</dbReference>
<evidence type="ECO:0000256" key="6">
    <source>
        <dbReference type="ARBA" id="ARBA00022490"/>
    </source>
</evidence>
<dbReference type="PANTHER" id="PTHR44111:SF1">
    <property type="entry name" value="ELONGATOR COMPLEX PROTEIN 2"/>
    <property type="match status" value="1"/>
</dbReference>
<keyword evidence="10" id="KW-0539">Nucleus</keyword>
<dbReference type="RefSeq" id="XP_031562089.1">
    <property type="nucleotide sequence ID" value="XM_031706229.1"/>
</dbReference>
<feature type="repeat" description="WD" evidence="11">
    <location>
        <begin position="63"/>
        <end position="98"/>
    </location>
</feature>
<dbReference type="GO" id="GO:0005737">
    <property type="term" value="C:cytoplasm"/>
    <property type="evidence" value="ECO:0007669"/>
    <property type="project" value="UniProtKB-SubCell"/>
</dbReference>
<organism evidence="12 13">
    <name type="scientific">Actinia tenebrosa</name>
    <name type="common">Australian red waratah sea anemone</name>
    <dbReference type="NCBI Taxonomy" id="6105"/>
    <lineage>
        <taxon>Eukaryota</taxon>
        <taxon>Metazoa</taxon>
        <taxon>Cnidaria</taxon>
        <taxon>Anthozoa</taxon>
        <taxon>Hexacorallia</taxon>
        <taxon>Actiniaria</taxon>
        <taxon>Actiniidae</taxon>
        <taxon>Actinia</taxon>
    </lineage>
</organism>
<dbReference type="Proteomes" id="UP000515163">
    <property type="component" value="Unplaced"/>
</dbReference>
<feature type="repeat" description="WD" evidence="11">
    <location>
        <begin position="695"/>
        <end position="726"/>
    </location>
</feature>
<feature type="repeat" description="WD" evidence="11">
    <location>
        <begin position="111"/>
        <end position="150"/>
    </location>
</feature>
<evidence type="ECO:0000313" key="13">
    <source>
        <dbReference type="RefSeq" id="XP_031562089.1"/>
    </source>
</evidence>
<dbReference type="GeneID" id="116297908"/>
<evidence type="ECO:0000256" key="5">
    <source>
        <dbReference type="ARBA" id="ARBA00020267"/>
    </source>
</evidence>
<evidence type="ECO:0000256" key="7">
    <source>
        <dbReference type="ARBA" id="ARBA00022574"/>
    </source>
</evidence>
<dbReference type="GO" id="GO:0002098">
    <property type="term" value="P:tRNA wobble uridine modification"/>
    <property type="evidence" value="ECO:0007669"/>
    <property type="project" value="InterPro"/>
</dbReference>
<comment type="pathway">
    <text evidence="3">tRNA modification; 5-methoxycarbonylmethyl-2-thiouridine-tRNA biosynthesis.</text>
</comment>
<keyword evidence="6" id="KW-0963">Cytoplasm</keyword>
<evidence type="ECO:0000256" key="2">
    <source>
        <dbReference type="ARBA" id="ARBA00004496"/>
    </source>
</evidence>
<dbReference type="FunCoup" id="A0A6P8I0G2">
    <property type="interactions" value="3029"/>
</dbReference>
<protein>
    <recommendedName>
        <fullName evidence="5">Elongator complex protein 2</fullName>
    </recommendedName>
</protein>
<dbReference type="InterPro" id="IPR036322">
    <property type="entry name" value="WD40_repeat_dom_sf"/>
</dbReference>
<keyword evidence="8" id="KW-0819">tRNA processing</keyword>
<keyword evidence="7 11" id="KW-0853">WD repeat</keyword>
<comment type="similarity">
    <text evidence="4">Belongs to the WD repeat ELP2 family.</text>
</comment>
<dbReference type="SUPFAM" id="SSF50978">
    <property type="entry name" value="WD40 repeat-like"/>
    <property type="match status" value="2"/>
</dbReference>